<keyword evidence="5" id="KW-0325">Glycoprotein</keyword>
<feature type="non-terminal residue" evidence="8">
    <location>
        <position position="1"/>
    </location>
</feature>
<name>A0A7K8ENZ8_LEURO</name>
<dbReference type="GO" id="GO:0016020">
    <property type="term" value="C:membrane"/>
    <property type="evidence" value="ECO:0007669"/>
    <property type="project" value="GOC"/>
</dbReference>
<dbReference type="PROSITE" id="PS51110">
    <property type="entry name" value="SAP_A"/>
    <property type="match status" value="1"/>
</dbReference>
<evidence type="ECO:0000313" key="9">
    <source>
        <dbReference type="Proteomes" id="UP000522331"/>
    </source>
</evidence>
<dbReference type="EMBL" id="VZTC01008758">
    <property type="protein sequence ID" value="NXB53011.1"/>
    <property type="molecule type" value="Genomic_DNA"/>
</dbReference>
<evidence type="ECO:0000256" key="4">
    <source>
        <dbReference type="ARBA" id="ARBA00023157"/>
    </source>
</evidence>
<keyword evidence="9" id="KW-1185">Reference proteome</keyword>
<evidence type="ECO:0000259" key="7">
    <source>
        <dbReference type="PROSITE" id="PS51110"/>
    </source>
</evidence>
<dbReference type="InterPro" id="IPR011001">
    <property type="entry name" value="Saposin-like"/>
</dbReference>
<evidence type="ECO:0000313" key="8">
    <source>
        <dbReference type="EMBL" id="NXB53011.1"/>
    </source>
</evidence>
<dbReference type="SUPFAM" id="SSF47862">
    <property type="entry name" value="Saposin"/>
    <property type="match status" value="1"/>
</dbReference>
<evidence type="ECO:0000256" key="2">
    <source>
        <dbReference type="ARBA" id="ARBA00022525"/>
    </source>
</evidence>
<keyword evidence="2" id="KW-0964">Secreted</keyword>
<dbReference type="GO" id="GO:0005576">
    <property type="term" value="C:extracellular region"/>
    <property type="evidence" value="ECO:0007669"/>
    <property type="project" value="UniProtKB-SubCell"/>
</dbReference>
<dbReference type="Pfam" id="PF02199">
    <property type="entry name" value="SapA"/>
    <property type="match status" value="1"/>
</dbReference>
<comment type="caution">
    <text evidence="8">The sequence shown here is derived from an EMBL/GenBank/DDBJ whole genome shotgun (WGS) entry which is preliminary data.</text>
</comment>
<dbReference type="GO" id="GO:0005764">
    <property type="term" value="C:lysosome"/>
    <property type="evidence" value="ECO:0007669"/>
    <property type="project" value="InterPro"/>
</dbReference>
<feature type="domain" description="Saposin A-type" evidence="7">
    <location>
        <begin position="6"/>
        <end position="46"/>
    </location>
</feature>
<sequence length="132" mass="14184">SPPTAGASPLHECGERPEDWCRDVATAAKCGALELCRLTAWDRALGKGIPCHLCQVAVSLVGKILQDNCTESEPKVVCGTIKLCQRRDRPTGTSKYQQPPAATTGPTQDFADLIAPFMANVPLLLHPQDLPH</sequence>
<dbReference type="PRINTS" id="PR01797">
    <property type="entry name" value="SAPOSIN"/>
</dbReference>
<dbReference type="Proteomes" id="UP000522331">
    <property type="component" value="Unassembled WGS sequence"/>
</dbReference>
<proteinExistence type="predicted"/>
<evidence type="ECO:0000256" key="5">
    <source>
        <dbReference type="ARBA" id="ARBA00023180"/>
    </source>
</evidence>
<dbReference type="GO" id="GO:0006665">
    <property type="term" value="P:sphingolipid metabolic process"/>
    <property type="evidence" value="ECO:0007669"/>
    <property type="project" value="InterPro"/>
</dbReference>
<feature type="compositionally biased region" description="Polar residues" evidence="6">
    <location>
        <begin position="91"/>
        <end position="107"/>
    </location>
</feature>
<dbReference type="SMART" id="SM00162">
    <property type="entry name" value="SAPA"/>
    <property type="match status" value="1"/>
</dbReference>
<protein>
    <submittedName>
        <fullName evidence="8">SAP protein</fullName>
    </submittedName>
</protein>
<gene>
    <name evidence="8" type="primary">Psap_3</name>
    <name evidence="8" type="ORF">LEUROT_R15559</name>
</gene>
<keyword evidence="4" id="KW-1015">Disulfide bond</keyword>
<organism evidence="8 9">
    <name type="scientific">Leucopsar rothschildi</name>
    <name type="common">Bali myna</name>
    <name type="synonym">Rothschild's mynah</name>
    <dbReference type="NCBI Taxonomy" id="127929"/>
    <lineage>
        <taxon>Eukaryota</taxon>
        <taxon>Metazoa</taxon>
        <taxon>Chordata</taxon>
        <taxon>Craniata</taxon>
        <taxon>Vertebrata</taxon>
        <taxon>Euteleostomi</taxon>
        <taxon>Archelosauria</taxon>
        <taxon>Archosauria</taxon>
        <taxon>Dinosauria</taxon>
        <taxon>Saurischia</taxon>
        <taxon>Theropoda</taxon>
        <taxon>Coelurosauria</taxon>
        <taxon>Aves</taxon>
        <taxon>Neognathae</taxon>
        <taxon>Neoaves</taxon>
        <taxon>Telluraves</taxon>
        <taxon>Australaves</taxon>
        <taxon>Passeriformes</taxon>
        <taxon>Sturnidae</taxon>
        <taxon>Leucopsar</taxon>
    </lineage>
</organism>
<accession>A0A7K8ENZ8</accession>
<comment type="subcellular location">
    <subcellularLocation>
        <location evidence="1">Secreted</location>
    </subcellularLocation>
</comment>
<evidence type="ECO:0000256" key="3">
    <source>
        <dbReference type="ARBA" id="ARBA00022729"/>
    </source>
</evidence>
<dbReference type="InterPro" id="IPR003119">
    <property type="entry name" value="SAP_A"/>
</dbReference>
<feature type="non-terminal residue" evidence="8">
    <location>
        <position position="132"/>
    </location>
</feature>
<dbReference type="InterPro" id="IPR008373">
    <property type="entry name" value="Saposin"/>
</dbReference>
<evidence type="ECO:0000256" key="6">
    <source>
        <dbReference type="SAM" id="MobiDB-lite"/>
    </source>
</evidence>
<reference evidence="8 9" key="1">
    <citation type="submission" date="2019-09" db="EMBL/GenBank/DDBJ databases">
        <title>Bird 10,000 Genomes (B10K) Project - Family phase.</title>
        <authorList>
            <person name="Zhang G."/>
        </authorList>
    </citation>
    <scope>NUCLEOTIDE SEQUENCE [LARGE SCALE GENOMIC DNA]</scope>
    <source>
        <strain evidence="8">B10K-DU-002-02</strain>
        <tissue evidence="8">Muscle</tissue>
    </source>
</reference>
<keyword evidence="3" id="KW-0732">Signal</keyword>
<dbReference type="AlphaFoldDB" id="A0A7K8ENZ8"/>
<feature type="region of interest" description="Disordered" evidence="6">
    <location>
        <begin position="88"/>
        <end position="107"/>
    </location>
</feature>
<evidence type="ECO:0000256" key="1">
    <source>
        <dbReference type="ARBA" id="ARBA00004613"/>
    </source>
</evidence>